<name>A0ABQ2CXN7_9DEIO</name>
<dbReference type="InterPro" id="IPR027417">
    <property type="entry name" value="P-loop_NTPase"/>
</dbReference>
<gene>
    <name evidence="12" type="ORF">GCM10008938_11750</name>
</gene>
<evidence type="ECO:0000256" key="10">
    <source>
        <dbReference type="RuleBase" id="RU364115"/>
    </source>
</evidence>
<dbReference type="Pfam" id="PF22679">
    <property type="entry name" value="T1R_D3-like"/>
    <property type="match status" value="1"/>
</dbReference>
<proteinExistence type="inferred from homology"/>
<keyword evidence="13" id="KW-1185">Reference proteome</keyword>
<evidence type="ECO:0000256" key="9">
    <source>
        <dbReference type="ARBA" id="ARBA00023125"/>
    </source>
</evidence>
<comment type="caution">
    <text evidence="12">The sequence shown here is derived from an EMBL/GenBank/DDBJ whole genome shotgun (WGS) entry which is preliminary data.</text>
</comment>
<dbReference type="InterPro" id="IPR021810">
    <property type="entry name" value="T1RH-like_C"/>
</dbReference>
<evidence type="ECO:0000256" key="7">
    <source>
        <dbReference type="ARBA" id="ARBA00022801"/>
    </source>
</evidence>
<evidence type="ECO:0000256" key="3">
    <source>
        <dbReference type="ARBA" id="ARBA00022722"/>
    </source>
</evidence>
<dbReference type="SMART" id="SM00487">
    <property type="entry name" value="DEXDc"/>
    <property type="match status" value="1"/>
</dbReference>
<keyword evidence="3" id="KW-0540">Nuclease</keyword>
<dbReference type="CDD" id="cd22332">
    <property type="entry name" value="HsdR_N"/>
    <property type="match status" value="1"/>
</dbReference>
<dbReference type="GO" id="GO:0004386">
    <property type="term" value="F:helicase activity"/>
    <property type="evidence" value="ECO:0007669"/>
    <property type="project" value="UniProtKB-KW"/>
</dbReference>
<dbReference type="InterPro" id="IPR007409">
    <property type="entry name" value="Restrct_endonuc_type1_HsdR_N"/>
</dbReference>
<comment type="catalytic activity">
    <reaction evidence="1 10">
        <text>Endonucleolytic cleavage of DNA to give random double-stranded fragments with terminal 5'-phosphates, ATP is simultaneously hydrolyzed.</text>
        <dbReference type="EC" id="3.1.21.3"/>
    </reaction>
</comment>
<comment type="function">
    <text evidence="10">Subunit R is required for both nuclease and ATPase activities, but not for modification.</text>
</comment>
<dbReference type="RefSeq" id="WP_189001317.1">
    <property type="nucleotide sequence ID" value="NZ_BMOD01000003.1"/>
</dbReference>
<evidence type="ECO:0000256" key="8">
    <source>
        <dbReference type="ARBA" id="ARBA00022840"/>
    </source>
</evidence>
<feature type="domain" description="Helicase ATP-binding" evidence="11">
    <location>
        <begin position="332"/>
        <end position="495"/>
    </location>
</feature>
<keyword evidence="8 10" id="KW-0067">ATP-binding</keyword>
<reference evidence="13" key="1">
    <citation type="journal article" date="2019" name="Int. J. Syst. Evol. Microbiol.">
        <title>The Global Catalogue of Microorganisms (GCM) 10K type strain sequencing project: providing services to taxonomists for standard genome sequencing and annotation.</title>
        <authorList>
            <consortium name="The Broad Institute Genomics Platform"/>
            <consortium name="The Broad Institute Genome Sequencing Center for Infectious Disease"/>
            <person name="Wu L."/>
            <person name="Ma J."/>
        </authorList>
    </citation>
    <scope>NUCLEOTIDE SEQUENCE [LARGE SCALE GENOMIC DNA]</scope>
    <source>
        <strain evidence="13">JCM 14370</strain>
    </source>
</reference>
<comment type="subunit">
    <text evidence="10">The type I restriction/modification system is composed of three polypeptides R, M and S.</text>
</comment>
<evidence type="ECO:0000313" key="13">
    <source>
        <dbReference type="Proteomes" id="UP000632222"/>
    </source>
</evidence>
<dbReference type="InterPro" id="IPR051268">
    <property type="entry name" value="Type-I_R_enzyme_R_subunit"/>
</dbReference>
<evidence type="ECO:0000256" key="1">
    <source>
        <dbReference type="ARBA" id="ARBA00000851"/>
    </source>
</evidence>
<organism evidence="12 13">
    <name type="scientific">Deinococcus roseus</name>
    <dbReference type="NCBI Taxonomy" id="392414"/>
    <lineage>
        <taxon>Bacteria</taxon>
        <taxon>Thermotogati</taxon>
        <taxon>Deinococcota</taxon>
        <taxon>Deinococci</taxon>
        <taxon>Deinococcales</taxon>
        <taxon>Deinococcaceae</taxon>
        <taxon>Deinococcus</taxon>
    </lineage>
</organism>
<dbReference type="NCBIfam" id="TIGR00348">
    <property type="entry name" value="hsdR"/>
    <property type="match status" value="1"/>
</dbReference>
<keyword evidence="7 10" id="KW-0378">Hydrolase</keyword>
<dbReference type="InterPro" id="IPR004473">
    <property type="entry name" value="Restrct_endonuc_typeI_HsdR"/>
</dbReference>
<dbReference type="CDD" id="cd18800">
    <property type="entry name" value="SF2_C_EcoR124I-like"/>
    <property type="match status" value="1"/>
</dbReference>
<dbReference type="Pfam" id="PF11867">
    <property type="entry name" value="T1RH-like_C"/>
    <property type="match status" value="1"/>
</dbReference>
<dbReference type="PANTHER" id="PTHR30195">
    <property type="entry name" value="TYPE I SITE-SPECIFIC DEOXYRIBONUCLEASE PROTEIN SUBUNIT M AND R"/>
    <property type="match status" value="1"/>
</dbReference>
<sequence length="1064" mass="122681">MPSRSGSTRENIISLIPALTLLSTLGYKYLTPSEADALRDHKRSGVVLTQVLREQLAKLNRFEFKGNHYPFSEANLDLATRELAGLPFESLMSSSMKVYDLLTLGRSMQETIEGYVRSYQLKFIDWQNPENNVYHVSDEFVIERVGSTRTRRPDIVLFVNGIPLVVIECKRPEVGATEGVSQHLRNQKPEEIPHLYPFAQILLSVSQNEALYGATGAAKEYWGFWREEDQDAEDQSLQYYAGAFLVSEAEKHLMSWRSREDQLQMQAIWDARRQYGRREITAQDRLIYSLLRPARLLEIIYGYTLFDNKIKKITRYQQYFAIKETLKRVTRILPDGTREGGVIWHTTGSGKSLTMVMLAKALALEPSIRDPRVILVTDRVDLDDQIYRTFKACQKEVKKADSGRHLLQLLLNNEAQIITTIIDKFDTARTLAQNQTYDSADVFVLIDESHRSQYGSNHEKMKLLLPNACYIGFTGTPLLKKDKSTSQKFGGFIHKYTMNQAVQDGAVVPLRYEGRMSDLRADQQQLDRWFDRITTGLTDDQKADLKKKFHREGELLKANDRIMEIAYDIGQHFNSTFRDTQMKGQFAVSSKEMAIRYKQAFEAFRQVKVEVVISPPDTREGHESTDEMSTPLVQQFWNAMMHNYGDADNYQKSVIEAFKNSDEPEILIVVDKLLTGFDAPRNAVLYLDKKLKEHNILQAIARVNRVFESKDYGLVIDYRGIFGDLTDAMDMYAALEQEGFDLEDIEGTMVDVWEDIQKLPEVHASVWAVFNGVQNKSDHEAMQRHLEPENIRDEFYAALRSYARVMQLAFANGRFIDNTPLAEQRRYKDDLKFFLNLRVVVKQRYGEAVDYSRYEVQIRNLVQKHVGADQVKVIMEPVDITSTVKFEAEIDSIQGEAAKADAIASRIRRTITVNMDEDPTFYRQLSQIIQDVIDEHRAKRLSDLEYLRRIREVLEKAQNKVRDDLPVSLVQRSAAQAYYGIIKETLKDLPITNDQSAEVALQLDDIILRHQVIDWYAKEDVQKAMKNDMEDFLVGFKKRSNVPISFTLMDDIMDRVIQVARNRA</sequence>
<dbReference type="InterPro" id="IPR040980">
    <property type="entry name" value="SWI2_SNF2"/>
</dbReference>
<dbReference type="EMBL" id="BMOD01000003">
    <property type="protein sequence ID" value="GGJ27292.1"/>
    <property type="molecule type" value="Genomic_DNA"/>
</dbReference>
<evidence type="ECO:0000256" key="2">
    <source>
        <dbReference type="ARBA" id="ARBA00008598"/>
    </source>
</evidence>
<comment type="similarity">
    <text evidence="2 10">Belongs to the HsdR family.</text>
</comment>
<dbReference type="InterPro" id="IPR055180">
    <property type="entry name" value="HsdR_RecA-like_helicase_dom_2"/>
</dbReference>
<dbReference type="Pfam" id="PF18766">
    <property type="entry name" value="SWI2_SNF2"/>
    <property type="match status" value="1"/>
</dbReference>
<evidence type="ECO:0000256" key="4">
    <source>
        <dbReference type="ARBA" id="ARBA00022741"/>
    </source>
</evidence>
<keyword evidence="6" id="KW-0255">Endonuclease</keyword>
<dbReference type="EC" id="3.1.21.3" evidence="10"/>
<evidence type="ECO:0000256" key="6">
    <source>
        <dbReference type="ARBA" id="ARBA00022759"/>
    </source>
</evidence>
<evidence type="ECO:0000259" key="11">
    <source>
        <dbReference type="PROSITE" id="PS51192"/>
    </source>
</evidence>
<evidence type="ECO:0000256" key="5">
    <source>
        <dbReference type="ARBA" id="ARBA00022747"/>
    </source>
</evidence>
<dbReference type="CDD" id="cd18030">
    <property type="entry name" value="DEXHc_RE_I_HsdR"/>
    <property type="match status" value="1"/>
</dbReference>
<accession>A0ABQ2CXN7</accession>
<dbReference type="PROSITE" id="PS51192">
    <property type="entry name" value="HELICASE_ATP_BIND_1"/>
    <property type="match status" value="1"/>
</dbReference>
<dbReference type="Pfam" id="PF04313">
    <property type="entry name" value="HSDR_N"/>
    <property type="match status" value="1"/>
</dbReference>
<keyword evidence="9 10" id="KW-0238">DNA-binding</keyword>
<dbReference type="SUPFAM" id="SSF52540">
    <property type="entry name" value="P-loop containing nucleoside triphosphate hydrolases"/>
    <property type="match status" value="2"/>
</dbReference>
<dbReference type="Proteomes" id="UP000632222">
    <property type="component" value="Unassembled WGS sequence"/>
</dbReference>
<keyword evidence="12" id="KW-0347">Helicase</keyword>
<dbReference type="Gene3D" id="3.90.1570.50">
    <property type="match status" value="1"/>
</dbReference>
<keyword evidence="5 10" id="KW-0680">Restriction system</keyword>
<keyword evidence="4 10" id="KW-0547">Nucleotide-binding</keyword>
<dbReference type="Gene3D" id="3.40.50.300">
    <property type="entry name" value="P-loop containing nucleotide triphosphate hydrolases"/>
    <property type="match status" value="2"/>
</dbReference>
<evidence type="ECO:0000313" key="12">
    <source>
        <dbReference type="EMBL" id="GGJ27292.1"/>
    </source>
</evidence>
<dbReference type="PANTHER" id="PTHR30195:SF15">
    <property type="entry name" value="TYPE I RESTRICTION ENZYME HINDI ENDONUCLEASE SUBUNIT"/>
    <property type="match status" value="1"/>
</dbReference>
<protein>
    <recommendedName>
        <fullName evidence="10">Type I restriction enzyme endonuclease subunit</fullName>
        <shortName evidence="10">R protein</shortName>
        <ecNumber evidence="10">3.1.21.3</ecNumber>
    </recommendedName>
</protein>
<dbReference type="InterPro" id="IPR014001">
    <property type="entry name" value="Helicase_ATP-bd"/>
</dbReference>